<keyword evidence="3" id="KW-0645">Protease</keyword>
<dbReference type="EMBL" id="JABANN010000002">
    <property type="protein sequence ID" value="KAF4676422.1"/>
    <property type="molecule type" value="Genomic_DNA"/>
</dbReference>
<feature type="region of interest" description="Disordered" evidence="6">
    <location>
        <begin position="156"/>
        <end position="175"/>
    </location>
</feature>
<evidence type="ECO:0000256" key="4">
    <source>
        <dbReference type="ARBA" id="ARBA00022801"/>
    </source>
</evidence>
<evidence type="ECO:0000313" key="7">
    <source>
        <dbReference type="EMBL" id="KAF4676422.1"/>
    </source>
</evidence>
<sequence>MVQEIDRLEERCSELDDAARGVSEEAQEARRQSASRAIESQFLRGELEEVKRKLTEAEQRAARYRAEKFRAEREVQDIHWEQSKKDHSSDSRMERLREKISNLECAYQSAFAMNKENEELCTCLQLRLKAMSEQMLILQKENIRVRQSLSSRITELMRQSEEDEEEEDSVDDERSVHELVRDNELLRSRVRYLASLLTSDGHADLGENHIERTIYDRIVSELRTLEVVKADQDTEISRLTAEMARLRDDINAFGLDIGDEGNFRMNDEAETKSRESRKSKGGKRGSKSRRRRRKNELCPRARFRRQVNAHRSLPKPGRCGQFVPALARVGVIAVSLALWTTNERYQKGSAPLSGAPCQLSPLFPSHPLAMGWPSRVLSALVLVCSWNAVTAGSLRPEESRDLQGNVGASPLCLSEYFQEHGYIEVGPGVKYFFMFIKSYFFPASDPTIIWQQGESGLSGLTSFLTTNGPCTLNTSSGNTTFRNSLNWNQAFNVLWIDEPAGVGFSTGTTVTDVPTRAAYMRNFTINFFKRFPQYNHRVYFFGSSQAGLVIPKVAKSIYEYNEGKSRLKKINLVGIALINALVSMRMQYASLPKMAYDSPPAPRRITKEQYDKMNLEALKCVNFATLCNLGQAKADCDRAYDACQSSTVYSLPKEVSINMYDLRQVCQNQEPDYCRPYAQVETFLNRADVKQSMGVDPKFVYKRYNPKVDKDLRSDASYYADSYEILGSMMDNNGLKLLVVAGDYSYMQPWTTTKEWLLNVKFSQQDQFKNTKDVDLKTDKTTTIGQIRYLKLPHHARIVFVRLYGAGQDIAQAAALPTLETLNYFILDTFPV</sequence>
<protein>
    <submittedName>
        <fullName evidence="7">Uncharacterized protein</fullName>
    </submittedName>
</protein>
<dbReference type="GO" id="GO:0004185">
    <property type="term" value="F:serine-type carboxypeptidase activity"/>
    <property type="evidence" value="ECO:0007669"/>
    <property type="project" value="InterPro"/>
</dbReference>
<evidence type="ECO:0000256" key="5">
    <source>
        <dbReference type="ARBA" id="ARBA00023180"/>
    </source>
</evidence>
<dbReference type="GO" id="GO:0006508">
    <property type="term" value="P:proteolysis"/>
    <property type="evidence" value="ECO:0007669"/>
    <property type="project" value="UniProtKB-KW"/>
</dbReference>
<dbReference type="Gene3D" id="1.10.287.410">
    <property type="match status" value="1"/>
</dbReference>
<keyword evidence="2" id="KW-0121">Carboxypeptidase</keyword>
<dbReference type="SUPFAM" id="SSF53474">
    <property type="entry name" value="alpha/beta-Hydrolases"/>
    <property type="match status" value="1"/>
</dbReference>
<comment type="similarity">
    <text evidence="1">Belongs to the peptidase S10 family.</text>
</comment>
<keyword evidence="4" id="KW-0378">Hydrolase</keyword>
<dbReference type="PANTHER" id="PTHR11802:SF113">
    <property type="entry name" value="SERINE CARBOXYPEPTIDASE CTSA-4.1"/>
    <property type="match status" value="1"/>
</dbReference>
<dbReference type="Pfam" id="PF00450">
    <property type="entry name" value="Peptidase_S10"/>
    <property type="match status" value="1"/>
</dbReference>
<feature type="compositionally biased region" description="Acidic residues" evidence="6">
    <location>
        <begin position="161"/>
        <end position="171"/>
    </location>
</feature>
<feature type="compositionally biased region" description="Basic and acidic residues" evidence="6">
    <location>
        <begin position="16"/>
        <end position="31"/>
    </location>
</feature>
<name>A0A7J6MXR3_PEROL</name>
<organism evidence="7 8">
    <name type="scientific">Perkinsus olseni</name>
    <name type="common">Perkinsus atlanticus</name>
    <dbReference type="NCBI Taxonomy" id="32597"/>
    <lineage>
        <taxon>Eukaryota</taxon>
        <taxon>Sar</taxon>
        <taxon>Alveolata</taxon>
        <taxon>Perkinsozoa</taxon>
        <taxon>Perkinsea</taxon>
        <taxon>Perkinsida</taxon>
        <taxon>Perkinsidae</taxon>
        <taxon>Perkinsus</taxon>
    </lineage>
</organism>
<evidence type="ECO:0000313" key="8">
    <source>
        <dbReference type="Proteomes" id="UP000572268"/>
    </source>
</evidence>
<dbReference type="InterPro" id="IPR029058">
    <property type="entry name" value="AB_hydrolase_fold"/>
</dbReference>
<comment type="caution">
    <text evidence="7">The sequence shown here is derived from an EMBL/GenBank/DDBJ whole genome shotgun (WGS) entry which is preliminary data.</text>
</comment>
<dbReference type="InterPro" id="IPR001563">
    <property type="entry name" value="Peptidase_S10"/>
</dbReference>
<dbReference type="PRINTS" id="PR00724">
    <property type="entry name" value="CRBOXYPTASEC"/>
</dbReference>
<feature type="region of interest" description="Disordered" evidence="6">
    <location>
        <begin position="16"/>
        <end position="35"/>
    </location>
</feature>
<evidence type="ECO:0000256" key="1">
    <source>
        <dbReference type="ARBA" id="ARBA00009431"/>
    </source>
</evidence>
<dbReference type="PANTHER" id="PTHR11802">
    <property type="entry name" value="SERINE PROTEASE FAMILY S10 SERINE CARBOXYPEPTIDASE"/>
    <property type="match status" value="1"/>
</dbReference>
<gene>
    <name evidence="7" type="ORF">FOL46_002928</name>
</gene>
<feature type="compositionally biased region" description="Basic and acidic residues" evidence="6">
    <location>
        <begin position="261"/>
        <end position="278"/>
    </location>
</feature>
<accession>A0A7J6MXR3</accession>
<dbReference type="Gene3D" id="3.40.50.1820">
    <property type="entry name" value="alpha/beta hydrolase"/>
    <property type="match status" value="1"/>
</dbReference>
<dbReference type="Proteomes" id="UP000572268">
    <property type="component" value="Unassembled WGS sequence"/>
</dbReference>
<proteinExistence type="inferred from homology"/>
<feature type="compositionally biased region" description="Basic residues" evidence="6">
    <location>
        <begin position="279"/>
        <end position="294"/>
    </location>
</feature>
<evidence type="ECO:0000256" key="3">
    <source>
        <dbReference type="ARBA" id="ARBA00022670"/>
    </source>
</evidence>
<reference evidence="7 8" key="1">
    <citation type="submission" date="2020-04" db="EMBL/GenBank/DDBJ databases">
        <title>Perkinsus olseni comparative genomics.</title>
        <authorList>
            <person name="Bogema D.R."/>
        </authorList>
    </citation>
    <scope>NUCLEOTIDE SEQUENCE [LARGE SCALE GENOMIC DNA]</scope>
    <source>
        <strain evidence="7">ATCC PRA-31</strain>
    </source>
</reference>
<keyword evidence="5" id="KW-0325">Glycoprotein</keyword>
<evidence type="ECO:0000256" key="6">
    <source>
        <dbReference type="SAM" id="MobiDB-lite"/>
    </source>
</evidence>
<feature type="region of interest" description="Disordered" evidence="6">
    <location>
        <begin position="261"/>
        <end position="299"/>
    </location>
</feature>
<evidence type="ECO:0000256" key="2">
    <source>
        <dbReference type="ARBA" id="ARBA00022645"/>
    </source>
</evidence>
<dbReference type="AlphaFoldDB" id="A0A7J6MXR3"/>